<evidence type="ECO:0000256" key="1">
    <source>
        <dbReference type="ARBA" id="ARBA00022714"/>
    </source>
</evidence>
<evidence type="ECO:0000313" key="6">
    <source>
        <dbReference type="EMBL" id="QDT53289.1"/>
    </source>
</evidence>
<dbReference type="OrthoDB" id="9795104at2"/>
<keyword evidence="6" id="KW-0560">Oxidoreductase</keyword>
<dbReference type="PROSITE" id="PS51296">
    <property type="entry name" value="RIESKE"/>
    <property type="match status" value="1"/>
</dbReference>
<proteinExistence type="predicted"/>
<dbReference type="InParanoid" id="A0A517SAY9"/>
<dbReference type="EMBL" id="CP036271">
    <property type="protein sequence ID" value="QDT53289.1"/>
    <property type="molecule type" value="Genomic_DNA"/>
</dbReference>
<keyword evidence="1" id="KW-0001">2Fe-2S</keyword>
<evidence type="ECO:0000313" key="7">
    <source>
        <dbReference type="Proteomes" id="UP000315700"/>
    </source>
</evidence>
<dbReference type="GO" id="GO:0051537">
    <property type="term" value="F:2 iron, 2 sulfur cluster binding"/>
    <property type="evidence" value="ECO:0007669"/>
    <property type="project" value="UniProtKB-KW"/>
</dbReference>
<keyword evidence="7" id="KW-1185">Reference proteome</keyword>
<evidence type="ECO:0000256" key="3">
    <source>
        <dbReference type="ARBA" id="ARBA00023004"/>
    </source>
</evidence>
<dbReference type="PANTHER" id="PTHR21496:SF23">
    <property type="entry name" value="3-PHENYLPROPIONATE_CINNAMIC ACID DIOXYGENASE FERREDOXIN SUBUNIT"/>
    <property type="match status" value="1"/>
</dbReference>
<dbReference type="CDD" id="cd03528">
    <property type="entry name" value="Rieske_RO_ferredoxin"/>
    <property type="match status" value="1"/>
</dbReference>
<dbReference type="InterPro" id="IPR017941">
    <property type="entry name" value="Rieske_2Fe-2S"/>
</dbReference>
<keyword evidence="3" id="KW-0408">Iron</keyword>
<sequence length="103" mass="11257">MSTWTRAAAIDEVPVGGRLVVEVDDIPALLLRDAERYYCIEDLCTHDGQPLTDGEFQNGCITCPRHGARFDVATGEAKCMPATEPVRTFPVEVRADGVYIADS</sequence>
<dbReference type="AlphaFoldDB" id="A0A517SAY9"/>
<name>A0A517SAY9_9PLAN</name>
<dbReference type="InterPro" id="IPR036922">
    <property type="entry name" value="Rieske_2Fe-2S_sf"/>
</dbReference>
<gene>
    <name evidence="6" type="primary">nagAb_1</name>
    <name evidence="6" type="ORF">Pan44_13050</name>
</gene>
<protein>
    <submittedName>
        <fullName evidence="6">Naphthalene 1,2-dioxygenase/salicylate 5-hydroxylase system, ferredoxin component</fullName>
    </submittedName>
</protein>
<keyword evidence="2" id="KW-0479">Metal-binding</keyword>
<dbReference type="RefSeq" id="WP_145028381.1">
    <property type="nucleotide sequence ID" value="NZ_CP036271.1"/>
</dbReference>
<accession>A0A517SAY9</accession>
<organism evidence="6 7">
    <name type="scientific">Caulifigura coniformis</name>
    <dbReference type="NCBI Taxonomy" id="2527983"/>
    <lineage>
        <taxon>Bacteria</taxon>
        <taxon>Pseudomonadati</taxon>
        <taxon>Planctomycetota</taxon>
        <taxon>Planctomycetia</taxon>
        <taxon>Planctomycetales</taxon>
        <taxon>Planctomycetaceae</taxon>
        <taxon>Caulifigura</taxon>
    </lineage>
</organism>
<reference evidence="6 7" key="1">
    <citation type="submission" date="2019-02" db="EMBL/GenBank/DDBJ databases">
        <title>Deep-cultivation of Planctomycetes and their phenomic and genomic characterization uncovers novel biology.</title>
        <authorList>
            <person name="Wiegand S."/>
            <person name="Jogler M."/>
            <person name="Boedeker C."/>
            <person name="Pinto D."/>
            <person name="Vollmers J."/>
            <person name="Rivas-Marin E."/>
            <person name="Kohn T."/>
            <person name="Peeters S.H."/>
            <person name="Heuer A."/>
            <person name="Rast P."/>
            <person name="Oberbeckmann S."/>
            <person name="Bunk B."/>
            <person name="Jeske O."/>
            <person name="Meyerdierks A."/>
            <person name="Storesund J.E."/>
            <person name="Kallscheuer N."/>
            <person name="Luecker S."/>
            <person name="Lage O.M."/>
            <person name="Pohl T."/>
            <person name="Merkel B.J."/>
            <person name="Hornburger P."/>
            <person name="Mueller R.-W."/>
            <person name="Bruemmer F."/>
            <person name="Labrenz M."/>
            <person name="Spormann A.M."/>
            <person name="Op den Camp H."/>
            <person name="Overmann J."/>
            <person name="Amann R."/>
            <person name="Jetten M.S.M."/>
            <person name="Mascher T."/>
            <person name="Medema M.H."/>
            <person name="Devos D.P."/>
            <person name="Kaster A.-K."/>
            <person name="Ovreas L."/>
            <person name="Rohde M."/>
            <person name="Galperin M.Y."/>
            <person name="Jogler C."/>
        </authorList>
    </citation>
    <scope>NUCLEOTIDE SEQUENCE [LARGE SCALE GENOMIC DNA]</scope>
    <source>
        <strain evidence="6 7">Pan44</strain>
    </source>
</reference>
<dbReference type="FunCoup" id="A0A517SAY9">
    <property type="interactions" value="72"/>
</dbReference>
<dbReference type="GO" id="GO:0046872">
    <property type="term" value="F:metal ion binding"/>
    <property type="evidence" value="ECO:0007669"/>
    <property type="project" value="UniProtKB-KW"/>
</dbReference>
<evidence type="ECO:0000256" key="4">
    <source>
        <dbReference type="ARBA" id="ARBA00023014"/>
    </source>
</evidence>
<keyword evidence="6" id="KW-0223">Dioxygenase</keyword>
<evidence type="ECO:0000256" key="2">
    <source>
        <dbReference type="ARBA" id="ARBA00022723"/>
    </source>
</evidence>
<evidence type="ECO:0000259" key="5">
    <source>
        <dbReference type="PROSITE" id="PS51296"/>
    </source>
</evidence>
<feature type="domain" description="Rieske" evidence="5">
    <location>
        <begin position="4"/>
        <end position="100"/>
    </location>
</feature>
<dbReference type="Proteomes" id="UP000315700">
    <property type="component" value="Chromosome"/>
</dbReference>
<dbReference type="SUPFAM" id="SSF50022">
    <property type="entry name" value="ISP domain"/>
    <property type="match status" value="1"/>
</dbReference>
<dbReference type="PANTHER" id="PTHR21496">
    <property type="entry name" value="FERREDOXIN-RELATED"/>
    <property type="match status" value="1"/>
</dbReference>
<dbReference type="Gene3D" id="2.102.10.10">
    <property type="entry name" value="Rieske [2Fe-2S] iron-sulphur domain"/>
    <property type="match status" value="1"/>
</dbReference>
<dbReference type="KEGG" id="ccos:Pan44_13050"/>
<dbReference type="GO" id="GO:0051213">
    <property type="term" value="F:dioxygenase activity"/>
    <property type="evidence" value="ECO:0007669"/>
    <property type="project" value="UniProtKB-KW"/>
</dbReference>
<keyword evidence="4" id="KW-0411">Iron-sulfur</keyword>
<dbReference type="Pfam" id="PF00355">
    <property type="entry name" value="Rieske"/>
    <property type="match status" value="1"/>
</dbReference>